<keyword evidence="10" id="KW-1185">Reference proteome</keyword>
<dbReference type="OrthoDB" id="34224at2"/>
<evidence type="ECO:0000256" key="4">
    <source>
        <dbReference type="ARBA" id="ARBA00022692"/>
    </source>
</evidence>
<comment type="similarity">
    <text evidence="7">Belongs to the binding-protein-dependent transport system permease family.</text>
</comment>
<sequence>MNAPRTVLARRSEPVAGPVAGSTHRGARRRANRSGQLLTALAFLAPALLAIVFLRLVPAASAVVASFQESGLGGGSGWAGLENYRFLFSDPSFVNTIVVTVVFNLVLNPLTVILALGVALLLSERLPAAGLWRALVFAPVAVPVSVSGVIWSVVYQPDGLANGLLGMVGLGEQPFLTSTTQAPPAVMVTVLWVAVGYWMIFLIAGLKDIPRVYYEAAQIDGASPLQQFRHVTIPLLRRPMAFVLVANTVGNFLIFAPIQILTNGGPEGSTNLIMFDIYQLAYRLGDLSLAQTEVVLLMLVMLAVVAVQFKLLAPKE</sequence>
<evidence type="ECO:0000256" key="5">
    <source>
        <dbReference type="ARBA" id="ARBA00022989"/>
    </source>
</evidence>
<comment type="subcellular location">
    <subcellularLocation>
        <location evidence="1 7">Cell membrane</location>
        <topology evidence="1 7">Multi-pass membrane protein</topology>
    </subcellularLocation>
</comment>
<dbReference type="Pfam" id="PF00528">
    <property type="entry name" value="BPD_transp_1"/>
    <property type="match status" value="1"/>
</dbReference>
<keyword evidence="6 7" id="KW-0472">Membrane</keyword>
<accession>A0A2P8E8P9</accession>
<evidence type="ECO:0000256" key="7">
    <source>
        <dbReference type="RuleBase" id="RU363032"/>
    </source>
</evidence>
<proteinExistence type="inferred from homology"/>
<feature type="transmembrane region" description="Helical" evidence="7">
    <location>
        <begin position="239"/>
        <end position="261"/>
    </location>
</feature>
<keyword evidence="2 7" id="KW-0813">Transport</keyword>
<dbReference type="CDD" id="cd06261">
    <property type="entry name" value="TM_PBP2"/>
    <property type="match status" value="1"/>
</dbReference>
<dbReference type="InterPro" id="IPR000515">
    <property type="entry name" value="MetI-like"/>
</dbReference>
<keyword evidence="5 7" id="KW-1133">Transmembrane helix</keyword>
<feature type="domain" description="ABC transmembrane type-1" evidence="8">
    <location>
        <begin position="97"/>
        <end position="308"/>
    </location>
</feature>
<evidence type="ECO:0000256" key="2">
    <source>
        <dbReference type="ARBA" id="ARBA00022448"/>
    </source>
</evidence>
<dbReference type="InterPro" id="IPR035906">
    <property type="entry name" value="MetI-like_sf"/>
</dbReference>
<dbReference type="AlphaFoldDB" id="A0A2P8E8P9"/>
<dbReference type="EMBL" id="PYGE01000003">
    <property type="protein sequence ID" value="PSL05856.1"/>
    <property type="molecule type" value="Genomic_DNA"/>
</dbReference>
<feature type="transmembrane region" description="Helical" evidence="7">
    <location>
        <begin position="134"/>
        <end position="154"/>
    </location>
</feature>
<evidence type="ECO:0000313" key="10">
    <source>
        <dbReference type="Proteomes" id="UP000243528"/>
    </source>
</evidence>
<gene>
    <name evidence="9" type="ORF">CLV30_1037</name>
</gene>
<feature type="transmembrane region" description="Helical" evidence="7">
    <location>
        <begin position="294"/>
        <end position="313"/>
    </location>
</feature>
<name>A0A2P8E8P9_9ACTN</name>
<dbReference type="SUPFAM" id="SSF161098">
    <property type="entry name" value="MetI-like"/>
    <property type="match status" value="1"/>
</dbReference>
<comment type="caution">
    <text evidence="9">The sequence shown here is derived from an EMBL/GenBank/DDBJ whole genome shotgun (WGS) entry which is preliminary data.</text>
</comment>
<feature type="transmembrane region" description="Helical" evidence="7">
    <location>
        <begin position="185"/>
        <end position="206"/>
    </location>
</feature>
<dbReference type="RefSeq" id="WP_106536101.1">
    <property type="nucleotide sequence ID" value="NZ_ML142901.1"/>
</dbReference>
<reference evidence="9 10" key="1">
    <citation type="submission" date="2018-03" db="EMBL/GenBank/DDBJ databases">
        <title>Genomic Encyclopedia of Archaeal and Bacterial Type Strains, Phase II (KMG-II): from individual species to whole genera.</title>
        <authorList>
            <person name="Goeker M."/>
        </authorList>
    </citation>
    <scope>NUCLEOTIDE SEQUENCE [LARGE SCALE GENOMIC DNA]</scope>
    <source>
        <strain evidence="9 10">DSM 45211</strain>
    </source>
</reference>
<protein>
    <submittedName>
        <fullName evidence="9">Carbohydrate ABC transporter membrane protein 1 (CUT1 family)</fullName>
    </submittedName>
</protein>
<feature type="transmembrane region" description="Helical" evidence="7">
    <location>
        <begin position="37"/>
        <end position="57"/>
    </location>
</feature>
<evidence type="ECO:0000256" key="3">
    <source>
        <dbReference type="ARBA" id="ARBA00022475"/>
    </source>
</evidence>
<dbReference type="InterPro" id="IPR051393">
    <property type="entry name" value="ABC_transporter_permease"/>
</dbReference>
<evidence type="ECO:0000256" key="6">
    <source>
        <dbReference type="ARBA" id="ARBA00023136"/>
    </source>
</evidence>
<feature type="transmembrane region" description="Helical" evidence="7">
    <location>
        <begin position="93"/>
        <end position="122"/>
    </location>
</feature>
<dbReference type="Gene3D" id="1.10.3720.10">
    <property type="entry name" value="MetI-like"/>
    <property type="match status" value="1"/>
</dbReference>
<dbReference type="GO" id="GO:0055085">
    <property type="term" value="P:transmembrane transport"/>
    <property type="evidence" value="ECO:0007669"/>
    <property type="project" value="InterPro"/>
</dbReference>
<dbReference type="PROSITE" id="PS50928">
    <property type="entry name" value="ABC_TM1"/>
    <property type="match status" value="1"/>
</dbReference>
<dbReference type="GO" id="GO:0005886">
    <property type="term" value="C:plasma membrane"/>
    <property type="evidence" value="ECO:0007669"/>
    <property type="project" value="UniProtKB-SubCell"/>
</dbReference>
<dbReference type="PANTHER" id="PTHR30193:SF41">
    <property type="entry name" value="DIACETYLCHITOBIOSE UPTAKE SYSTEM PERMEASE PROTEIN NGCF"/>
    <property type="match status" value="1"/>
</dbReference>
<dbReference type="Proteomes" id="UP000243528">
    <property type="component" value="Unassembled WGS sequence"/>
</dbReference>
<organism evidence="9 10">
    <name type="scientific">Haloactinopolyspora alba</name>
    <dbReference type="NCBI Taxonomy" id="648780"/>
    <lineage>
        <taxon>Bacteria</taxon>
        <taxon>Bacillati</taxon>
        <taxon>Actinomycetota</taxon>
        <taxon>Actinomycetes</taxon>
        <taxon>Jiangellales</taxon>
        <taxon>Jiangellaceae</taxon>
        <taxon>Haloactinopolyspora</taxon>
    </lineage>
</organism>
<dbReference type="PANTHER" id="PTHR30193">
    <property type="entry name" value="ABC TRANSPORTER PERMEASE PROTEIN"/>
    <property type="match status" value="1"/>
</dbReference>
<evidence type="ECO:0000256" key="1">
    <source>
        <dbReference type="ARBA" id="ARBA00004651"/>
    </source>
</evidence>
<evidence type="ECO:0000313" key="9">
    <source>
        <dbReference type="EMBL" id="PSL05856.1"/>
    </source>
</evidence>
<keyword evidence="4 7" id="KW-0812">Transmembrane</keyword>
<keyword evidence="3" id="KW-1003">Cell membrane</keyword>
<evidence type="ECO:0000259" key="8">
    <source>
        <dbReference type="PROSITE" id="PS50928"/>
    </source>
</evidence>